<keyword evidence="2" id="KW-1185">Reference proteome</keyword>
<dbReference type="Proteomes" id="UP001152622">
    <property type="component" value="Chromosome 16"/>
</dbReference>
<organism evidence="1 2">
    <name type="scientific">Synaphobranchus kaupii</name>
    <name type="common">Kaup's arrowtooth eel</name>
    <dbReference type="NCBI Taxonomy" id="118154"/>
    <lineage>
        <taxon>Eukaryota</taxon>
        <taxon>Metazoa</taxon>
        <taxon>Chordata</taxon>
        <taxon>Craniata</taxon>
        <taxon>Vertebrata</taxon>
        <taxon>Euteleostomi</taxon>
        <taxon>Actinopterygii</taxon>
        <taxon>Neopterygii</taxon>
        <taxon>Teleostei</taxon>
        <taxon>Anguilliformes</taxon>
        <taxon>Synaphobranchidae</taxon>
        <taxon>Synaphobranchus</taxon>
    </lineage>
</organism>
<evidence type="ECO:0000313" key="1">
    <source>
        <dbReference type="EMBL" id="KAJ8340252.1"/>
    </source>
</evidence>
<comment type="caution">
    <text evidence="1">The sequence shown here is derived from an EMBL/GenBank/DDBJ whole genome shotgun (WGS) entry which is preliminary data.</text>
</comment>
<sequence>MKYLGALQRAIQVWCECQCTLGSGRGPIGVSRPAEADKGPVRFRLRQVWFGRRRHRPVSSSLNDKRADFGSPSRLLTSHSCRHCRPPHSNQGLPILHLSLNTVLPVTPSDGG</sequence>
<evidence type="ECO:0000313" key="2">
    <source>
        <dbReference type="Proteomes" id="UP001152622"/>
    </source>
</evidence>
<reference evidence="1" key="1">
    <citation type="journal article" date="2023" name="Science">
        <title>Genome structures resolve the early diversification of teleost fishes.</title>
        <authorList>
            <person name="Parey E."/>
            <person name="Louis A."/>
            <person name="Montfort J."/>
            <person name="Bouchez O."/>
            <person name="Roques C."/>
            <person name="Iampietro C."/>
            <person name="Lluch J."/>
            <person name="Castinel A."/>
            <person name="Donnadieu C."/>
            <person name="Desvignes T."/>
            <person name="Floi Bucao C."/>
            <person name="Jouanno E."/>
            <person name="Wen M."/>
            <person name="Mejri S."/>
            <person name="Dirks R."/>
            <person name="Jansen H."/>
            <person name="Henkel C."/>
            <person name="Chen W.J."/>
            <person name="Zahm M."/>
            <person name="Cabau C."/>
            <person name="Klopp C."/>
            <person name="Thompson A.W."/>
            <person name="Robinson-Rechavi M."/>
            <person name="Braasch I."/>
            <person name="Lecointre G."/>
            <person name="Bobe J."/>
            <person name="Postlethwait J.H."/>
            <person name="Berthelot C."/>
            <person name="Roest Crollius H."/>
            <person name="Guiguen Y."/>
        </authorList>
    </citation>
    <scope>NUCLEOTIDE SEQUENCE</scope>
    <source>
        <strain evidence="1">WJC10195</strain>
    </source>
</reference>
<dbReference type="EMBL" id="JAINUF010000016">
    <property type="protein sequence ID" value="KAJ8340252.1"/>
    <property type="molecule type" value="Genomic_DNA"/>
</dbReference>
<gene>
    <name evidence="1" type="ORF">SKAU_G00348850</name>
</gene>
<name>A0A9Q1EK30_SYNKA</name>
<accession>A0A9Q1EK30</accession>
<dbReference type="AlphaFoldDB" id="A0A9Q1EK30"/>
<proteinExistence type="predicted"/>
<protein>
    <submittedName>
        <fullName evidence="1">Uncharacterized protein</fullName>
    </submittedName>
</protein>